<reference evidence="1 2" key="1">
    <citation type="submission" date="2022-03" db="EMBL/GenBank/DDBJ databases">
        <authorList>
            <person name="Brunel B."/>
        </authorList>
    </citation>
    <scope>NUCLEOTIDE SEQUENCE [LARGE SCALE GENOMIC DNA]</scope>
    <source>
        <strain evidence="1">STM5069sample</strain>
    </source>
</reference>
<evidence type="ECO:0008006" key="3">
    <source>
        <dbReference type="Google" id="ProtNLM"/>
    </source>
</evidence>
<name>A0ABM9DP77_9HYPH</name>
<organism evidence="1 2">
    <name type="scientific">Mesorhizobium escarrei</name>
    <dbReference type="NCBI Taxonomy" id="666018"/>
    <lineage>
        <taxon>Bacteria</taxon>
        <taxon>Pseudomonadati</taxon>
        <taxon>Pseudomonadota</taxon>
        <taxon>Alphaproteobacteria</taxon>
        <taxon>Hyphomicrobiales</taxon>
        <taxon>Phyllobacteriaceae</taxon>
        <taxon>Mesorhizobium</taxon>
    </lineage>
</organism>
<sequence length="43" mass="4635">MYIVPSLDLVVVVMAGLYDNPFLQSIAGEVILRRYALPAALAA</sequence>
<dbReference type="RefSeq" id="WP_301942994.1">
    <property type="nucleotide sequence ID" value="NZ_CAKXZT010000113.1"/>
</dbReference>
<dbReference type="EMBL" id="CAKXZT010000113">
    <property type="protein sequence ID" value="CAH2398443.1"/>
    <property type="molecule type" value="Genomic_DNA"/>
</dbReference>
<accession>A0ABM9DP77</accession>
<gene>
    <name evidence="1" type="ORF">MES5069_200011</name>
</gene>
<evidence type="ECO:0000313" key="1">
    <source>
        <dbReference type="EMBL" id="CAH2398443.1"/>
    </source>
</evidence>
<proteinExistence type="predicted"/>
<protein>
    <recommendedName>
        <fullName evidence="3">ABC transporter permease</fullName>
    </recommendedName>
</protein>
<comment type="caution">
    <text evidence="1">The sequence shown here is derived from an EMBL/GenBank/DDBJ whole genome shotgun (WGS) entry which is preliminary data.</text>
</comment>
<evidence type="ECO:0000313" key="2">
    <source>
        <dbReference type="Proteomes" id="UP001153050"/>
    </source>
</evidence>
<keyword evidence="2" id="KW-1185">Reference proteome</keyword>
<dbReference type="Proteomes" id="UP001153050">
    <property type="component" value="Unassembled WGS sequence"/>
</dbReference>